<keyword evidence="3" id="KW-0067">ATP-binding</keyword>
<dbReference type="Proteomes" id="UP000001901">
    <property type="component" value="Chromosome"/>
</dbReference>
<dbReference type="InterPro" id="IPR027417">
    <property type="entry name" value="P-loop_NTPase"/>
</dbReference>
<dbReference type="STRING" id="572546.Arcpr_0201"/>
<dbReference type="EMBL" id="CP001857">
    <property type="protein sequence ID" value="ADB57272.1"/>
    <property type="molecule type" value="Genomic_DNA"/>
</dbReference>
<dbReference type="RefSeq" id="WP_012939608.1">
    <property type="nucleotide sequence ID" value="NC_013741.1"/>
</dbReference>
<sequence>MLEVEGVTKRFGALVALDNVSFKVNGKRLGIIGPNGAGKTTLFNVISGFLKPNSGKIWFNGKDITGLRPSKIAEMGLVRTFQLLKVFKSLTVQENLSIVSDDSRDLLELVGLWEKRNIVAGNLSQGEMRKLGIALALAKKPKMLLLDEPFSGLSPVECESLIEVLKDVKTPMVLIEHKLGELFDLVDRVVVLNFGRVIFEGKPEEAVRNSRVVEAYIGEDYA</sequence>
<feature type="domain" description="ABC transporter" evidence="4">
    <location>
        <begin position="2"/>
        <end position="219"/>
    </location>
</feature>
<reference evidence="5 6" key="1">
    <citation type="journal article" date="2010" name="Stand. Genomic Sci.">
        <title>Complete genome sequence of Archaeoglobus profundus type strain (AV18).</title>
        <authorList>
            <person name="von Jan M."/>
            <person name="Lapidus A."/>
            <person name="Del Rio T.G."/>
            <person name="Copeland A."/>
            <person name="Tice H."/>
            <person name="Cheng J.F."/>
            <person name="Lucas S."/>
            <person name="Chen F."/>
            <person name="Nolan M."/>
            <person name="Goodwin L."/>
            <person name="Han C."/>
            <person name="Pitluck S."/>
            <person name="Liolios K."/>
            <person name="Ivanova N."/>
            <person name="Mavromatis K."/>
            <person name="Ovchinnikova G."/>
            <person name="Chertkov O."/>
            <person name="Pati A."/>
            <person name="Chen A."/>
            <person name="Palaniappan K."/>
            <person name="Land M."/>
            <person name="Hauser L."/>
            <person name="Chang Y.J."/>
            <person name="Jeffries C.D."/>
            <person name="Saunders E."/>
            <person name="Brettin T."/>
            <person name="Detter J.C."/>
            <person name="Chain P."/>
            <person name="Eichinger K."/>
            <person name="Huber H."/>
            <person name="Spring S."/>
            <person name="Rohde M."/>
            <person name="Goker M."/>
            <person name="Wirth R."/>
            <person name="Woyke T."/>
            <person name="Bristow J."/>
            <person name="Eisen J.A."/>
            <person name="Markowitz V."/>
            <person name="Hugenholtz P."/>
            <person name="Kyrpides N.C."/>
            <person name="Klenk H.P."/>
        </authorList>
    </citation>
    <scope>NUCLEOTIDE SEQUENCE [LARGE SCALE GENOMIC DNA]</scope>
    <source>
        <strain evidence="6">DSM 5631 / JCM 9629 / NBRC 100127 / Av18</strain>
    </source>
</reference>
<evidence type="ECO:0000313" key="5">
    <source>
        <dbReference type="EMBL" id="ADB57272.1"/>
    </source>
</evidence>
<dbReference type="GeneID" id="8738851"/>
<dbReference type="InterPro" id="IPR017871">
    <property type="entry name" value="ABC_transporter-like_CS"/>
</dbReference>
<dbReference type="eggNOG" id="arCOG00926">
    <property type="taxonomic scope" value="Archaea"/>
</dbReference>
<keyword evidence="2" id="KW-0547">Nucleotide-binding</keyword>
<dbReference type="SMART" id="SM00382">
    <property type="entry name" value="AAA"/>
    <property type="match status" value="1"/>
</dbReference>
<keyword evidence="6" id="KW-1185">Reference proteome</keyword>
<dbReference type="InterPro" id="IPR003593">
    <property type="entry name" value="AAA+_ATPase"/>
</dbReference>
<dbReference type="InterPro" id="IPR003439">
    <property type="entry name" value="ABC_transporter-like_ATP-bd"/>
</dbReference>
<evidence type="ECO:0000256" key="3">
    <source>
        <dbReference type="ARBA" id="ARBA00022840"/>
    </source>
</evidence>
<evidence type="ECO:0000256" key="2">
    <source>
        <dbReference type="ARBA" id="ARBA00022741"/>
    </source>
</evidence>
<dbReference type="AlphaFoldDB" id="D2RG47"/>
<dbReference type="HOGENOM" id="CLU_000604_1_2_2"/>
<dbReference type="GO" id="GO:0005524">
    <property type="term" value="F:ATP binding"/>
    <property type="evidence" value="ECO:0007669"/>
    <property type="project" value="UniProtKB-KW"/>
</dbReference>
<dbReference type="Pfam" id="PF12399">
    <property type="entry name" value="BCA_ABC_TP_C"/>
    <property type="match status" value="1"/>
</dbReference>
<dbReference type="GO" id="GO:0005886">
    <property type="term" value="C:plasma membrane"/>
    <property type="evidence" value="ECO:0007669"/>
    <property type="project" value="TreeGrafter"/>
</dbReference>
<keyword evidence="1" id="KW-0813">Transport</keyword>
<dbReference type="Pfam" id="PF00005">
    <property type="entry name" value="ABC_tran"/>
    <property type="match status" value="1"/>
</dbReference>
<proteinExistence type="predicted"/>
<protein>
    <submittedName>
        <fullName evidence="5">ABC transporter related protein</fullName>
    </submittedName>
</protein>
<evidence type="ECO:0000259" key="4">
    <source>
        <dbReference type="PROSITE" id="PS50893"/>
    </source>
</evidence>
<dbReference type="InterPro" id="IPR051120">
    <property type="entry name" value="ABC_AA/LPS_Transport"/>
</dbReference>
<dbReference type="PROSITE" id="PS00211">
    <property type="entry name" value="ABC_TRANSPORTER_1"/>
    <property type="match status" value="1"/>
</dbReference>
<organism evidence="5 6">
    <name type="scientific">Archaeoglobus profundus (strain DSM 5631 / JCM 9629 / NBRC 100127 / Av18)</name>
    <dbReference type="NCBI Taxonomy" id="572546"/>
    <lineage>
        <taxon>Archaea</taxon>
        <taxon>Methanobacteriati</taxon>
        <taxon>Methanobacteriota</taxon>
        <taxon>Archaeoglobi</taxon>
        <taxon>Archaeoglobales</taxon>
        <taxon>Archaeoglobaceae</taxon>
        <taxon>Archaeoglobus</taxon>
    </lineage>
</organism>
<dbReference type="SUPFAM" id="SSF52540">
    <property type="entry name" value="P-loop containing nucleoside triphosphate hydrolases"/>
    <property type="match status" value="1"/>
</dbReference>
<evidence type="ECO:0000313" key="6">
    <source>
        <dbReference type="Proteomes" id="UP000001901"/>
    </source>
</evidence>
<dbReference type="InterPro" id="IPR032823">
    <property type="entry name" value="BCA_ABC_TP_C"/>
</dbReference>
<name>D2RG47_ARCPA</name>
<dbReference type="GO" id="GO:0016887">
    <property type="term" value="F:ATP hydrolysis activity"/>
    <property type="evidence" value="ECO:0007669"/>
    <property type="project" value="InterPro"/>
</dbReference>
<dbReference type="Gene3D" id="3.40.50.300">
    <property type="entry name" value="P-loop containing nucleotide triphosphate hydrolases"/>
    <property type="match status" value="1"/>
</dbReference>
<dbReference type="KEGG" id="apo:Arcpr_0201"/>
<gene>
    <name evidence="5" type="ordered locus">Arcpr_0201</name>
</gene>
<dbReference type="PaxDb" id="572546-Arcpr_0201"/>
<dbReference type="PROSITE" id="PS50893">
    <property type="entry name" value="ABC_TRANSPORTER_2"/>
    <property type="match status" value="1"/>
</dbReference>
<evidence type="ECO:0000256" key="1">
    <source>
        <dbReference type="ARBA" id="ARBA00022448"/>
    </source>
</evidence>
<dbReference type="PANTHER" id="PTHR45772">
    <property type="entry name" value="CONSERVED COMPONENT OF ABC TRANSPORTER FOR NATURAL AMINO ACIDS-RELATED"/>
    <property type="match status" value="1"/>
</dbReference>
<dbReference type="CDD" id="cd03219">
    <property type="entry name" value="ABC_Mj1267_LivG_branched"/>
    <property type="match status" value="1"/>
</dbReference>
<dbReference type="OrthoDB" id="44250at2157"/>
<accession>D2RG47</accession>